<dbReference type="EMBL" id="PPEA01000061">
    <property type="protein sequence ID" value="PQM49411.1"/>
    <property type="molecule type" value="Genomic_DNA"/>
</dbReference>
<evidence type="ECO:0000313" key="1">
    <source>
        <dbReference type="EMBL" id="PQM49411.1"/>
    </source>
</evidence>
<evidence type="ECO:0000313" key="2">
    <source>
        <dbReference type="Proteomes" id="UP000238296"/>
    </source>
</evidence>
<name>A0A2S8BRZ4_9MYCO</name>
<gene>
    <name evidence="1" type="primary">tilS</name>
    <name evidence="1" type="ORF">C1Y40_00361</name>
</gene>
<dbReference type="AlphaFoldDB" id="A0A2S8BRZ4"/>
<dbReference type="EC" id="6.3.4.19" evidence="1"/>
<comment type="caution">
    <text evidence="1">The sequence shown here is derived from an EMBL/GenBank/DDBJ whole genome shotgun (WGS) entry which is preliminary data.</text>
</comment>
<organism evidence="1 2">
    <name type="scientific">Mycobacterium talmoniae</name>
    <dbReference type="NCBI Taxonomy" id="1858794"/>
    <lineage>
        <taxon>Bacteria</taxon>
        <taxon>Bacillati</taxon>
        <taxon>Actinomycetota</taxon>
        <taxon>Actinomycetes</taxon>
        <taxon>Mycobacteriales</taxon>
        <taxon>Mycobacteriaceae</taxon>
        <taxon>Mycobacterium</taxon>
    </lineage>
</organism>
<dbReference type="GO" id="GO:0032267">
    <property type="term" value="F:tRNA(Ile)-lysidine synthase activity"/>
    <property type="evidence" value="ECO:0007669"/>
    <property type="project" value="UniProtKB-EC"/>
</dbReference>
<keyword evidence="1" id="KW-0436">Ligase</keyword>
<protein>
    <submittedName>
        <fullName evidence="1">tRNA(Ile)-lysidine synthase</fullName>
        <ecNumber evidence="1">6.3.4.19</ecNumber>
    </submittedName>
</protein>
<reference evidence="1 2" key="1">
    <citation type="journal article" date="2017" name="Int. J. Syst. Evol. Microbiol.">
        <title>Mycobacterium talmoniae sp. nov., a slowly growing mycobacterium isolated from human respiratory samples.</title>
        <authorList>
            <person name="Davidson R.M."/>
            <person name="DeGroote M.A."/>
            <person name="Marola J.L."/>
            <person name="Buss S."/>
            <person name="Jones V."/>
            <person name="McNeil M.R."/>
            <person name="Freifeld A.G."/>
            <person name="Elaine Epperson L."/>
            <person name="Hasan N.A."/>
            <person name="Jackson M."/>
            <person name="Iwen P.C."/>
            <person name="Salfinger M."/>
            <person name="Strong M."/>
        </authorList>
    </citation>
    <scope>NUCLEOTIDE SEQUENCE [LARGE SCALE GENOMIC DNA]</scope>
    <source>
        <strain evidence="1 2">ATCC BAA-2683</strain>
    </source>
</reference>
<dbReference type="Proteomes" id="UP000238296">
    <property type="component" value="Unassembled WGS sequence"/>
</dbReference>
<sequence>MDRLVTGWRGQGGVAVGSTLRGQRLFAGRRDGVLTLRHEPVDRA</sequence>
<proteinExistence type="predicted"/>
<accession>A0A2S8BRZ4</accession>